<reference evidence="1" key="2">
    <citation type="journal article" date="2015" name="Fish Shellfish Immunol.">
        <title>Early steps in the European eel (Anguilla anguilla)-Vibrio vulnificus interaction in the gills: Role of the RtxA13 toxin.</title>
        <authorList>
            <person name="Callol A."/>
            <person name="Pajuelo D."/>
            <person name="Ebbesson L."/>
            <person name="Teles M."/>
            <person name="MacKenzie S."/>
            <person name="Amaro C."/>
        </authorList>
    </citation>
    <scope>NUCLEOTIDE SEQUENCE</scope>
</reference>
<evidence type="ECO:0000313" key="1">
    <source>
        <dbReference type="EMBL" id="JAH36511.1"/>
    </source>
</evidence>
<protein>
    <submittedName>
        <fullName evidence="1">Uncharacterized protein</fullName>
    </submittedName>
</protein>
<sequence length="16" mass="1744">MLLTPALVHCTSQQTT</sequence>
<dbReference type="AlphaFoldDB" id="A0A0E9S5F0"/>
<proteinExistence type="predicted"/>
<organism evidence="1">
    <name type="scientific">Anguilla anguilla</name>
    <name type="common">European freshwater eel</name>
    <name type="synonym">Muraena anguilla</name>
    <dbReference type="NCBI Taxonomy" id="7936"/>
    <lineage>
        <taxon>Eukaryota</taxon>
        <taxon>Metazoa</taxon>
        <taxon>Chordata</taxon>
        <taxon>Craniata</taxon>
        <taxon>Vertebrata</taxon>
        <taxon>Euteleostomi</taxon>
        <taxon>Actinopterygii</taxon>
        <taxon>Neopterygii</taxon>
        <taxon>Teleostei</taxon>
        <taxon>Anguilliformes</taxon>
        <taxon>Anguillidae</taxon>
        <taxon>Anguilla</taxon>
    </lineage>
</organism>
<dbReference type="EMBL" id="GBXM01072066">
    <property type="protein sequence ID" value="JAH36511.1"/>
    <property type="molecule type" value="Transcribed_RNA"/>
</dbReference>
<reference evidence="1" key="1">
    <citation type="submission" date="2014-11" db="EMBL/GenBank/DDBJ databases">
        <authorList>
            <person name="Amaro Gonzalez C."/>
        </authorList>
    </citation>
    <scope>NUCLEOTIDE SEQUENCE</scope>
</reference>
<name>A0A0E9S5F0_ANGAN</name>
<accession>A0A0E9S5F0</accession>